<feature type="compositionally biased region" description="Basic residues" evidence="1">
    <location>
        <begin position="200"/>
        <end position="219"/>
    </location>
</feature>
<feature type="compositionally biased region" description="Basic residues" evidence="1">
    <location>
        <begin position="25"/>
        <end position="34"/>
    </location>
</feature>
<dbReference type="PaxDb" id="665571-STHERM_c21870"/>
<name>E0RRD8_WINT6</name>
<dbReference type="Proteomes" id="UP000001296">
    <property type="component" value="Chromosome"/>
</dbReference>
<feature type="compositionally biased region" description="Pro residues" evidence="1">
    <location>
        <begin position="275"/>
        <end position="284"/>
    </location>
</feature>
<feature type="region of interest" description="Disordered" evidence="1">
    <location>
        <begin position="15"/>
        <end position="302"/>
    </location>
</feature>
<feature type="compositionally biased region" description="Basic residues" evidence="1">
    <location>
        <begin position="164"/>
        <end position="188"/>
    </location>
</feature>
<evidence type="ECO:0000313" key="2">
    <source>
        <dbReference type="EMBL" id="ADN03115.1"/>
    </source>
</evidence>
<protein>
    <submittedName>
        <fullName evidence="2">Uncharacterized protein</fullName>
    </submittedName>
</protein>
<evidence type="ECO:0000313" key="3">
    <source>
        <dbReference type="Proteomes" id="UP000001296"/>
    </source>
</evidence>
<dbReference type="EMBL" id="CP001698">
    <property type="protein sequence ID" value="ADN03115.1"/>
    <property type="molecule type" value="Genomic_DNA"/>
</dbReference>
<feature type="compositionally biased region" description="Basic and acidic residues" evidence="1">
    <location>
        <begin position="132"/>
        <end position="145"/>
    </location>
</feature>
<reference key="1">
    <citation type="submission" date="2009-08" db="EMBL/GenBank/DDBJ databases">
        <title>The genome sequence of Spirochaeta thermophila DSM6192.</title>
        <authorList>
            <person name="Angelov A."/>
            <person name="Mientus M."/>
            <person name="Wittenberg S."/>
            <person name="Lehmann R."/>
            <person name="Liesegang H."/>
            <person name="Daniel R."/>
            <person name="Liebl W."/>
        </authorList>
    </citation>
    <scope>NUCLEOTIDE SEQUENCE</scope>
    <source>
        <strain>DSM 6192</strain>
    </source>
</reference>
<dbReference type="AlphaFoldDB" id="E0RRD8"/>
<feature type="compositionally biased region" description="Basic and acidic residues" evidence="1">
    <location>
        <begin position="447"/>
        <end position="469"/>
    </location>
</feature>
<feature type="region of interest" description="Disordered" evidence="1">
    <location>
        <begin position="447"/>
        <end position="571"/>
    </location>
</feature>
<evidence type="ECO:0000256" key="1">
    <source>
        <dbReference type="SAM" id="MobiDB-lite"/>
    </source>
</evidence>
<dbReference type="HOGENOM" id="CLU_477258_0_0_12"/>
<sequence length="571" mass="64991">MILIASPCKLATFRTRGPHENTLHRRDRGQRRGLHREDPAPRTQETLQPRLHRGERRRDHRRMGHREEPLHLPPQARNRRPHLGRLDLLQEGHGPSHRQELLPPQARELPSRSTGEGVSHLSQGRENPGSDQPHRTVRIPEDPRKQPLHLPSLPRLPAQGEHAPHHRGLPRAHHSREVHHVLHGRRHGLGGLRHQLTRPDRRRTHPPGRHRRDLRRRTDRKSDERPGPRSSARDTAVPHRPPPEGENLLGRPRTLRRPSRNRRERQGRLLRTPQHPLPPAPPPSGRGRGIGDIPSGRGTLTGQLLQHEGNLPQGQLEVEHPHLVRGPWHAVHHTGLLVLADGDPSLPEDLAQHTGTVPPHPRHDHRDAPVSIDPRHRFEEHIHRRPVSVHRRGIQEPDDLPSPLLLHHHVEVPRRDEDHPPPHLVTLLGLLHRECAHPIETLRELLGEPGRHVLDDEEGKGEALSKGTEEGPEGARPSGRDPDGHHLRHPRPPERDDPPGREDDLRGKHRGGSPGRLQDGTCRPLIRRRRQVPLPTPLPCRPLEKAVPPPVAPDHFPQGIRHQVHVRGDRT</sequence>
<accession>E0RRD8</accession>
<organism evidence="2 3">
    <name type="scientific">Winmispira thermophila (strain ATCC 49972 / DSM 6192 / RI 19.B1)</name>
    <name type="common">Spirochaeta thermophila</name>
    <dbReference type="NCBI Taxonomy" id="665571"/>
    <lineage>
        <taxon>Bacteria</taxon>
        <taxon>Pseudomonadati</taxon>
        <taxon>Spirochaetota</taxon>
        <taxon>Spirochaetia</taxon>
        <taxon>Winmispirales</taxon>
        <taxon>Winmispiraceae</taxon>
        <taxon>Winmispira</taxon>
    </lineage>
</organism>
<reference evidence="2 3" key="2">
    <citation type="journal article" date="2010" name="J. Bacteriol.">
        <title>Genome sequence of the polysaccharide-degrading, thermophilic anaerobe Spirochaeta thermophila DSM 6192.</title>
        <authorList>
            <person name="Angelov A."/>
            <person name="Liebl S."/>
            <person name="Ballschmiter M."/>
            <person name="Bomeke M."/>
            <person name="Lehmann R."/>
            <person name="Liesegang H."/>
            <person name="Daniel R."/>
            <person name="Liebl W."/>
        </authorList>
    </citation>
    <scope>NUCLEOTIDE SEQUENCE [LARGE SCALE GENOMIC DNA]</scope>
    <source>
        <strain evidence="3">ATCC 49972 / DSM 6192 / RI 19.B1</strain>
    </source>
</reference>
<feature type="compositionally biased region" description="Basic and acidic residues" evidence="1">
    <location>
        <begin position="478"/>
        <end position="506"/>
    </location>
</feature>
<feature type="compositionally biased region" description="Basic residues" evidence="1">
    <location>
        <begin position="50"/>
        <end position="64"/>
    </location>
</feature>
<feature type="compositionally biased region" description="Polar residues" evidence="1">
    <location>
        <begin position="111"/>
        <end position="125"/>
    </location>
</feature>
<dbReference type="KEGG" id="sta:STHERM_c21870"/>
<proteinExistence type="predicted"/>
<feature type="compositionally biased region" description="Basic residues" evidence="1">
    <location>
        <begin position="253"/>
        <end position="265"/>
    </location>
</feature>
<gene>
    <name evidence="2" type="ordered locus">STHERM_c21870</name>
</gene>